<evidence type="ECO:0000256" key="1">
    <source>
        <dbReference type="SAM" id="MobiDB-lite"/>
    </source>
</evidence>
<accession>A0A7X9SXN5</accession>
<organism evidence="2 3">
    <name type="scientific">Corynebacterium xerosis</name>
    <dbReference type="NCBI Taxonomy" id="1725"/>
    <lineage>
        <taxon>Bacteria</taxon>
        <taxon>Bacillati</taxon>
        <taxon>Actinomycetota</taxon>
        <taxon>Actinomycetes</taxon>
        <taxon>Mycobacteriales</taxon>
        <taxon>Corynebacteriaceae</taxon>
        <taxon>Corynebacterium</taxon>
    </lineage>
</organism>
<feature type="region of interest" description="Disordered" evidence="1">
    <location>
        <begin position="124"/>
        <end position="151"/>
    </location>
</feature>
<proteinExistence type="predicted"/>
<dbReference type="EMBL" id="JABAGA010000006">
    <property type="protein sequence ID" value="NMF09952.1"/>
    <property type="molecule type" value="Genomic_DNA"/>
</dbReference>
<dbReference type="InterPro" id="IPR036390">
    <property type="entry name" value="WH_DNA-bd_sf"/>
</dbReference>
<protein>
    <submittedName>
        <fullName evidence="2">Helix-turn-helix domain-containing protein</fullName>
    </submittedName>
</protein>
<name>A0A7X9SXN5_9CORY</name>
<gene>
    <name evidence="2" type="ORF">HF852_10160</name>
</gene>
<feature type="region of interest" description="Disordered" evidence="1">
    <location>
        <begin position="163"/>
        <end position="196"/>
    </location>
</feature>
<dbReference type="Pfam" id="PF13730">
    <property type="entry name" value="HTH_36"/>
    <property type="match status" value="1"/>
</dbReference>
<reference evidence="2 3" key="1">
    <citation type="submission" date="2020-04" db="EMBL/GenBank/DDBJ databases">
        <authorList>
            <person name="Hitch T.C.A."/>
            <person name="Wylensek D."/>
            <person name="Clavel T."/>
        </authorList>
    </citation>
    <scope>NUCLEOTIDE SEQUENCE [LARGE SCALE GENOMIC DNA]</scope>
    <source>
        <strain evidence="2 3">BL-383-APC-2I</strain>
    </source>
</reference>
<dbReference type="Gene3D" id="1.10.10.10">
    <property type="entry name" value="Winged helix-like DNA-binding domain superfamily/Winged helix DNA-binding domain"/>
    <property type="match status" value="1"/>
</dbReference>
<dbReference type="RefSeq" id="WP_168938162.1">
    <property type="nucleotide sequence ID" value="NZ_JABAGA010000006.1"/>
</dbReference>
<comment type="caution">
    <text evidence="2">The sequence shown here is derived from an EMBL/GenBank/DDBJ whole genome shotgun (WGS) entry which is preliminary data.</text>
</comment>
<dbReference type="Proteomes" id="UP000589552">
    <property type="component" value="Unassembled WGS sequence"/>
</dbReference>
<dbReference type="InterPro" id="IPR036388">
    <property type="entry name" value="WH-like_DNA-bd_sf"/>
</dbReference>
<sequence length="376" mass="39242">MSIRAMLWVLDELKDLPAGPTLVMVALADYADEDGTCWPSQERIAARARASERSVRRHLTWLQEQGLVDVEHRWAQRGAGRSTRVSSVYRLPVGKVWTPDEAPKKAVGHRVSAGQAVPDKLAGMKQGDDVSAGQPIPDNLAGTGSYRTNRAVIPDTGDRYIEEPPIEPPSLPSIPTGGSADGRPGREGAAGAAVDGVKLPVDRSSASDAGASVGVDEPPAGDDWLLVRSVLPESMQALPGGDVARVATALRERLAAGWSEARIRETLAARALPTKVRTLGGLVMARLRDDVPVGAAPRGGSAGGGGASGRWSVVLADGRVVEASDLDLGALAIAHTAARAEGDPRALAGRFAFAEAVGVEAFLIDPVGRPSERRGA</sequence>
<evidence type="ECO:0000313" key="3">
    <source>
        <dbReference type="Proteomes" id="UP000589552"/>
    </source>
</evidence>
<dbReference type="AlphaFoldDB" id="A0A7X9SXN5"/>
<dbReference type="SUPFAM" id="SSF46785">
    <property type="entry name" value="Winged helix' DNA-binding domain"/>
    <property type="match status" value="1"/>
</dbReference>
<evidence type="ECO:0000313" key="2">
    <source>
        <dbReference type="EMBL" id="NMF09952.1"/>
    </source>
</evidence>